<feature type="region of interest" description="Disordered" evidence="1">
    <location>
        <begin position="30"/>
        <end position="62"/>
    </location>
</feature>
<evidence type="ECO:0000313" key="2">
    <source>
        <dbReference type="EMBL" id="WNR42922.1"/>
    </source>
</evidence>
<proteinExistence type="predicted"/>
<evidence type="ECO:0000313" key="3">
    <source>
        <dbReference type="Proteomes" id="UP001304650"/>
    </source>
</evidence>
<dbReference type="Proteomes" id="UP001304650">
    <property type="component" value="Chromosome"/>
</dbReference>
<dbReference type="EMBL" id="CP130319">
    <property type="protein sequence ID" value="WNR42922.1"/>
    <property type="molecule type" value="Genomic_DNA"/>
</dbReference>
<dbReference type="SUPFAM" id="SSF82171">
    <property type="entry name" value="DPP6 N-terminal domain-like"/>
    <property type="match status" value="1"/>
</dbReference>
<organism evidence="2 3">
    <name type="scientific">Paenibacillus roseopurpureus</name>
    <dbReference type="NCBI Taxonomy" id="2918901"/>
    <lineage>
        <taxon>Bacteria</taxon>
        <taxon>Bacillati</taxon>
        <taxon>Bacillota</taxon>
        <taxon>Bacilli</taxon>
        <taxon>Bacillales</taxon>
        <taxon>Paenibacillaceae</taxon>
        <taxon>Paenibacillus</taxon>
    </lineage>
</organism>
<dbReference type="PROSITE" id="PS51257">
    <property type="entry name" value="PROKAR_LIPOPROTEIN"/>
    <property type="match status" value="1"/>
</dbReference>
<dbReference type="Gene3D" id="2.120.10.30">
    <property type="entry name" value="TolB, C-terminal domain"/>
    <property type="match status" value="1"/>
</dbReference>
<evidence type="ECO:0000256" key="1">
    <source>
        <dbReference type="SAM" id="MobiDB-lite"/>
    </source>
</evidence>
<protein>
    <submittedName>
        <fullName evidence="2">Uncharacterized protein</fullName>
    </submittedName>
</protein>
<accession>A0AA96RL99</accession>
<reference evidence="2" key="1">
    <citation type="submission" date="2022-02" db="EMBL/GenBank/DDBJ databases">
        <title>Paenibacillus sp. MBLB1832 Whole Genome Shotgun Sequencing.</title>
        <authorList>
            <person name="Hwang C.Y."/>
            <person name="Cho E.-S."/>
            <person name="Seo M.-J."/>
        </authorList>
    </citation>
    <scope>NUCLEOTIDE SEQUENCE</scope>
    <source>
        <strain evidence="2">MBLB1832</strain>
    </source>
</reference>
<keyword evidence="3" id="KW-1185">Reference proteome</keyword>
<dbReference type="KEGG" id="proo:MJB10_17590"/>
<feature type="compositionally biased region" description="Low complexity" evidence="1">
    <location>
        <begin position="30"/>
        <end position="44"/>
    </location>
</feature>
<sequence>MKQRTFCVIILILVLIMGCESNKKAIELQPTSQQTSQTPLESQLVKPPQSVNPLAPTESTKVATEPLKSELDISTVSKDNTNSIALNPYSLDKIEEILKKDKSVFDIIESPNKKAIAYMVSKTGTPTPYDDMTLQIWNVGDEKPRSAIGNLEFTAGDVYWSPNNDYVFVDTGTYVIHEGSLYSATTLDLVGVFEYFNHAYFSPNGKYIVYSSGNDQHSAIKTVKGEFIKPEQPFDLVLYNMETHQNTVLLKGTETKDYFAIGWLDSKTIGYRVSTYSAENNKLHWQDIQFAYDLSNQQTKAKADPIRK</sequence>
<gene>
    <name evidence="2" type="ORF">MJB10_17590</name>
</gene>
<dbReference type="RefSeq" id="WP_314796766.1">
    <property type="nucleotide sequence ID" value="NZ_CP130319.1"/>
</dbReference>
<name>A0AA96RL99_9BACL</name>
<dbReference type="AlphaFoldDB" id="A0AA96RL99"/>
<feature type="compositionally biased region" description="Polar residues" evidence="1">
    <location>
        <begin position="49"/>
        <end position="62"/>
    </location>
</feature>
<dbReference type="InterPro" id="IPR011042">
    <property type="entry name" value="6-blade_b-propeller_TolB-like"/>
</dbReference>